<keyword evidence="5" id="KW-0574">Periplasm</keyword>
<dbReference type="Proteomes" id="UP000196640">
    <property type="component" value="Unassembled WGS sequence"/>
</dbReference>
<dbReference type="STRING" id="366616.CG51_06730"/>
<dbReference type="GO" id="GO:0030058">
    <property type="term" value="F:aliphatic amine dehydrogenase activity"/>
    <property type="evidence" value="ECO:0007669"/>
    <property type="project" value="InterPro"/>
</dbReference>
<evidence type="ECO:0000256" key="1">
    <source>
        <dbReference type="ARBA" id="ARBA00004418"/>
    </source>
</evidence>
<keyword evidence="3" id="KW-0813">Transport</keyword>
<evidence type="ECO:0000313" key="11">
    <source>
        <dbReference type="Proteomes" id="UP000196640"/>
    </source>
</evidence>
<dbReference type="Pfam" id="PF06433">
    <property type="entry name" value="Me-amine-dh_H"/>
    <property type="match status" value="1"/>
</dbReference>
<evidence type="ECO:0000256" key="7">
    <source>
        <dbReference type="ARBA" id="ARBA00023002"/>
    </source>
</evidence>
<keyword evidence="6" id="KW-0249">Electron transport</keyword>
<evidence type="ECO:0000256" key="6">
    <source>
        <dbReference type="ARBA" id="ARBA00022982"/>
    </source>
</evidence>
<evidence type="ECO:0000256" key="2">
    <source>
        <dbReference type="ARBA" id="ARBA00010548"/>
    </source>
</evidence>
<evidence type="ECO:0000256" key="3">
    <source>
        <dbReference type="ARBA" id="ARBA00022448"/>
    </source>
</evidence>
<accession>A0A212AQG8</accession>
<sequence length="456" mass="49073">MPHSSSSMAWQRVWRYVGVMRSACARSATWASRAAAKRRWIFFRCPQIRRILSFCPDRSRGHAGVNKGQTNRRRDRMRVPAIICAACAGLAGQAAIAQEAIAPEKLTVEERIAPGPNVLTLDQSWSGQSRINVLSTSDLKMKGNMGVGLIGQMVLAPGGETLYTASIYAPRITYGPQEAVIHEFDIATLTHKREFTVSNKMAMAEPQPALLQLAGDAKFLLVQNATPATSVSVADLAKGEQIAEVPTPGCWGALPVAQDLKFLSLCGDGTMQVFSFDAAGKVGEPVKSEKIFDADKDALFTNPAKMGNDWLFASFNGNLYHVAIADGKAVLVDKFAATEGVEGDWAPGGSEVIAYNAPTDTAYVLMHSGAKDGSHKDGAEEIWAVNVKAKKVLYRSNAHAENTITVTQGAMPVIFAASEENTLYRYEVDPEAKFAAKLAGEAEDMGNFVGLVLATE</sequence>
<dbReference type="Proteomes" id="UP000214673">
    <property type="component" value="Unassembled WGS sequence"/>
</dbReference>
<evidence type="ECO:0000256" key="5">
    <source>
        <dbReference type="ARBA" id="ARBA00022764"/>
    </source>
</evidence>
<dbReference type="AlphaFoldDB" id="A0A212AQG8"/>
<name>A0A212AQG8_9RHOB</name>
<keyword evidence="7" id="KW-0560">Oxidoreductase</keyword>
<keyword evidence="8" id="KW-1015">Disulfide bond</keyword>
<comment type="similarity">
    <text evidence="2">Belongs to the aromatic amine dehydrogenase heavy chain family.</text>
</comment>
<keyword evidence="12" id="KW-1185">Reference proteome</keyword>
<gene>
    <name evidence="10" type="ORF">CDV52_10270</name>
    <name evidence="9" type="ORF">CDV53_20425</name>
</gene>
<comment type="subcellular location">
    <subcellularLocation>
        <location evidence="1">Periplasm</location>
    </subcellularLocation>
</comment>
<evidence type="ECO:0000313" key="10">
    <source>
        <dbReference type="EMBL" id="OWJ83596.1"/>
    </source>
</evidence>
<proteinExistence type="inferred from homology"/>
<reference evidence="11 12" key="1">
    <citation type="submission" date="2016-11" db="EMBL/GenBank/DDBJ databases">
        <title>Comparison of Traditional DNA-DNA Hybridization with In Silico Genomic Analysis.</title>
        <authorList>
            <person name="Nicholson A.C."/>
            <person name="Sammons S."/>
            <person name="Humrighouse B.W."/>
            <person name="Graziano J."/>
            <person name="Lasker B."/>
            <person name="Whitney A.M."/>
            <person name="Mcquiston J.R."/>
        </authorList>
    </citation>
    <scope>NUCLEOTIDE SEQUENCE [LARGE SCALE GENOMIC DNA]</scope>
    <source>
        <strain evidence="9 12">H1892</strain>
        <strain evidence="10 11">H2381</strain>
    </source>
</reference>
<evidence type="ECO:0000256" key="4">
    <source>
        <dbReference type="ARBA" id="ARBA00022729"/>
    </source>
</evidence>
<dbReference type="OrthoDB" id="7209000at2"/>
<evidence type="ECO:0000256" key="8">
    <source>
        <dbReference type="PIRSR" id="PIRSR609451-50"/>
    </source>
</evidence>
<dbReference type="EMBL" id="NIPV01000122">
    <property type="protein sequence ID" value="OWJ70628.1"/>
    <property type="molecule type" value="Genomic_DNA"/>
</dbReference>
<evidence type="ECO:0000313" key="12">
    <source>
        <dbReference type="Proteomes" id="UP000214673"/>
    </source>
</evidence>
<dbReference type="EMBL" id="NIPX01000017">
    <property type="protein sequence ID" value="OWJ83596.1"/>
    <property type="molecule type" value="Genomic_DNA"/>
</dbReference>
<protein>
    <submittedName>
        <fullName evidence="10">Amine dehydrogenase</fullName>
    </submittedName>
</protein>
<feature type="disulfide bond" evidence="8">
    <location>
        <begin position="250"/>
        <end position="266"/>
    </location>
</feature>
<dbReference type="Gene3D" id="2.130.10.10">
    <property type="entry name" value="YVTN repeat-like/Quinoprotein amine dehydrogenase"/>
    <property type="match status" value="1"/>
</dbReference>
<comment type="caution">
    <text evidence="10">The sequence shown here is derived from an EMBL/GenBank/DDBJ whole genome shotgun (WGS) entry which is preliminary data.</text>
</comment>
<dbReference type="SUPFAM" id="SSF50969">
    <property type="entry name" value="YVTN repeat-like/Quinoprotein amine dehydrogenase"/>
    <property type="match status" value="1"/>
</dbReference>
<organism evidence="10 11">
    <name type="scientific">Haematobacter missouriensis</name>
    <dbReference type="NCBI Taxonomy" id="366616"/>
    <lineage>
        <taxon>Bacteria</taxon>
        <taxon>Pseudomonadati</taxon>
        <taxon>Pseudomonadota</taxon>
        <taxon>Alphaproteobacteria</taxon>
        <taxon>Rhodobacterales</taxon>
        <taxon>Paracoccaceae</taxon>
        <taxon>Haematobacter</taxon>
    </lineage>
</organism>
<keyword evidence="4" id="KW-0732">Signal</keyword>
<dbReference type="InterPro" id="IPR009451">
    <property type="entry name" value="Metamine_DH_Hvc"/>
</dbReference>
<dbReference type="GO" id="GO:0042597">
    <property type="term" value="C:periplasmic space"/>
    <property type="evidence" value="ECO:0007669"/>
    <property type="project" value="UniProtKB-SubCell"/>
</dbReference>
<evidence type="ECO:0000313" key="9">
    <source>
        <dbReference type="EMBL" id="OWJ70628.1"/>
    </source>
</evidence>
<dbReference type="InterPro" id="IPR015943">
    <property type="entry name" value="WD40/YVTN_repeat-like_dom_sf"/>
</dbReference>
<dbReference type="InterPro" id="IPR011044">
    <property type="entry name" value="Quino_amine_DH_bsu"/>
</dbReference>